<feature type="domain" description="Aminotransferase class I/classII large" evidence="6">
    <location>
        <begin position="27"/>
        <end position="371"/>
    </location>
</feature>
<comment type="cofactor">
    <cofactor evidence="1">
        <name>pyridoxal 5'-phosphate</name>
        <dbReference type="ChEBI" id="CHEBI:597326"/>
    </cofactor>
</comment>
<evidence type="ECO:0000313" key="8">
    <source>
        <dbReference type="Proteomes" id="UP000809137"/>
    </source>
</evidence>
<name>A0ABS1Z0I0_9GAMM</name>
<dbReference type="InterPro" id="IPR015422">
    <property type="entry name" value="PyrdxlP-dep_Trfase_small"/>
</dbReference>
<dbReference type="EC" id="4.4.1.13" evidence="2"/>
<dbReference type="SUPFAM" id="SSF53383">
    <property type="entry name" value="PLP-dependent transferases"/>
    <property type="match status" value="1"/>
</dbReference>
<dbReference type="Gene3D" id="3.90.1150.10">
    <property type="entry name" value="Aspartate Aminotransferase, domain 1"/>
    <property type="match status" value="1"/>
</dbReference>
<dbReference type="InterPro" id="IPR015421">
    <property type="entry name" value="PyrdxlP-dep_Trfase_major"/>
</dbReference>
<dbReference type="Proteomes" id="UP000809137">
    <property type="component" value="Unassembled WGS sequence"/>
</dbReference>
<sequence length="379" mass="42343">MVFDFDQRIDRGHSDSLKWHKYRDRDVLPLWIADTDFRSPPCIIEAIQKRVAHGVFGYGVTPAGLTEIIVQRMAERYDWIIRPEWIVILPGVVSGLNIAVRAFTAAGERTVAPAPIYPPFRGASRLADRAQLSLPLQRTKDRWVMDIDRAEMTGNERLLMLCNPQNPGGTVYRRDELSRQLAFAQRHDLIVCSDEIHADLVLTPGVQHTPFAALSEDAAQRSITLISPSKSFNIAGLGASMAIIPDDTLRRRFKQVREGIVPGVDILALVAAEAAWREGDAWLQAQIAYLRANRDWLASRIDALPGLDMVVPDATYLGWIDASGLQSENPARYFEQYGLGFSPGGDFGDDRFVRFNFGCTRATLQEAAARLEQAAEARR</sequence>
<dbReference type="Gene3D" id="3.40.640.10">
    <property type="entry name" value="Type I PLP-dependent aspartate aminotransferase-like (Major domain)"/>
    <property type="match status" value="1"/>
</dbReference>
<dbReference type="PANTHER" id="PTHR43525:SF1">
    <property type="entry name" value="PROTEIN MALY"/>
    <property type="match status" value="1"/>
</dbReference>
<keyword evidence="4 7" id="KW-0456">Lyase</keyword>
<evidence type="ECO:0000256" key="5">
    <source>
        <dbReference type="ARBA" id="ARBA00037974"/>
    </source>
</evidence>
<dbReference type="GeneID" id="84691505"/>
<dbReference type="InterPro" id="IPR027619">
    <property type="entry name" value="C-S_lyase_PatB-like"/>
</dbReference>
<dbReference type="CDD" id="cd00609">
    <property type="entry name" value="AAT_like"/>
    <property type="match status" value="1"/>
</dbReference>
<dbReference type="EMBL" id="JAFCXS010000001">
    <property type="protein sequence ID" value="MBM0745901.1"/>
    <property type="molecule type" value="Genomic_DNA"/>
</dbReference>
<protein>
    <recommendedName>
        <fullName evidence="2">cysteine-S-conjugate beta-lyase</fullName>
        <ecNumber evidence="2">4.4.1.13</ecNumber>
    </recommendedName>
</protein>
<dbReference type="GO" id="GO:0016829">
    <property type="term" value="F:lyase activity"/>
    <property type="evidence" value="ECO:0007669"/>
    <property type="project" value="UniProtKB-KW"/>
</dbReference>
<dbReference type="InterPro" id="IPR051798">
    <property type="entry name" value="Class-II_PLP-Dep_Aminotrans"/>
</dbReference>
<evidence type="ECO:0000256" key="1">
    <source>
        <dbReference type="ARBA" id="ARBA00001933"/>
    </source>
</evidence>
<reference evidence="7 8" key="1">
    <citation type="submission" date="2021-01" db="EMBL/GenBank/DDBJ databases">
        <title>Complete genome sequence of Pantoea eucrina OB49, a heavy metal tolerant bacterium with PGPR potential isolated from wheat in Algeria.</title>
        <authorList>
            <person name="Lekired A."/>
            <person name="Ouzari I.H."/>
        </authorList>
    </citation>
    <scope>NUCLEOTIDE SEQUENCE [LARGE SCALE GENOMIC DNA]</scope>
    <source>
        <strain evidence="7 8">OB49</strain>
    </source>
</reference>
<keyword evidence="3" id="KW-0663">Pyridoxal phosphate</keyword>
<keyword evidence="8" id="KW-1185">Reference proteome</keyword>
<evidence type="ECO:0000259" key="6">
    <source>
        <dbReference type="Pfam" id="PF00155"/>
    </source>
</evidence>
<dbReference type="PANTHER" id="PTHR43525">
    <property type="entry name" value="PROTEIN MALY"/>
    <property type="match status" value="1"/>
</dbReference>
<gene>
    <name evidence="7" type="ORF">JJB79_00485</name>
</gene>
<evidence type="ECO:0000256" key="4">
    <source>
        <dbReference type="ARBA" id="ARBA00023239"/>
    </source>
</evidence>
<dbReference type="Pfam" id="PF00155">
    <property type="entry name" value="Aminotran_1_2"/>
    <property type="match status" value="1"/>
</dbReference>
<evidence type="ECO:0000256" key="3">
    <source>
        <dbReference type="ARBA" id="ARBA00022898"/>
    </source>
</evidence>
<dbReference type="InterPro" id="IPR015424">
    <property type="entry name" value="PyrdxlP-dep_Trfase"/>
</dbReference>
<dbReference type="RefSeq" id="WP_039384905.1">
    <property type="nucleotide sequence ID" value="NZ_CP083448.1"/>
</dbReference>
<proteinExistence type="inferred from homology"/>
<comment type="similarity">
    <text evidence="5">Belongs to the class-II pyridoxal-phosphate-dependent aminotransferase family. MalY/PatB cystathionine beta-lyase subfamily.</text>
</comment>
<accession>A0ABS1Z0I0</accession>
<evidence type="ECO:0000313" key="7">
    <source>
        <dbReference type="EMBL" id="MBM0745901.1"/>
    </source>
</evidence>
<dbReference type="InterPro" id="IPR004839">
    <property type="entry name" value="Aminotransferase_I/II_large"/>
</dbReference>
<dbReference type="NCBIfam" id="TIGR04350">
    <property type="entry name" value="C_S_lyase_PatB"/>
    <property type="match status" value="1"/>
</dbReference>
<organism evidence="7 8">
    <name type="scientific">Pantoea eucrina</name>
    <dbReference type="NCBI Taxonomy" id="472693"/>
    <lineage>
        <taxon>Bacteria</taxon>
        <taxon>Pseudomonadati</taxon>
        <taxon>Pseudomonadota</taxon>
        <taxon>Gammaproteobacteria</taxon>
        <taxon>Enterobacterales</taxon>
        <taxon>Erwiniaceae</taxon>
        <taxon>Pantoea</taxon>
    </lineage>
</organism>
<evidence type="ECO:0000256" key="2">
    <source>
        <dbReference type="ARBA" id="ARBA00012224"/>
    </source>
</evidence>
<comment type="caution">
    <text evidence="7">The sequence shown here is derived from an EMBL/GenBank/DDBJ whole genome shotgun (WGS) entry which is preliminary data.</text>
</comment>